<organism evidence="1 2">
    <name type="scientific">Colocasia esculenta</name>
    <name type="common">Wild taro</name>
    <name type="synonym">Arum esculentum</name>
    <dbReference type="NCBI Taxonomy" id="4460"/>
    <lineage>
        <taxon>Eukaryota</taxon>
        <taxon>Viridiplantae</taxon>
        <taxon>Streptophyta</taxon>
        <taxon>Embryophyta</taxon>
        <taxon>Tracheophyta</taxon>
        <taxon>Spermatophyta</taxon>
        <taxon>Magnoliopsida</taxon>
        <taxon>Liliopsida</taxon>
        <taxon>Araceae</taxon>
        <taxon>Aroideae</taxon>
        <taxon>Colocasieae</taxon>
        <taxon>Colocasia</taxon>
    </lineage>
</organism>
<accession>A0A843UVD2</accession>
<keyword evidence="2" id="KW-1185">Reference proteome</keyword>
<evidence type="ECO:0000313" key="1">
    <source>
        <dbReference type="EMBL" id="MQL83649.1"/>
    </source>
</evidence>
<dbReference type="EMBL" id="NMUH01000709">
    <property type="protein sequence ID" value="MQL83649.1"/>
    <property type="molecule type" value="Genomic_DNA"/>
</dbReference>
<name>A0A843UVD2_COLES</name>
<gene>
    <name evidence="1" type="ORF">Taro_016140</name>
</gene>
<sequence length="125" mass="14108">MLSLNKLAGSQGQFLHKFGVEDMDVGAPPKLIFRWDRTANTDKEILMHMSSMYRTWRGVLKKRAGVLRERGASVSTLDGELRIEAPVEGPRGTEQGTVRRMPNREAVRQLGARRRCLCCGDRNIP</sequence>
<dbReference type="AlphaFoldDB" id="A0A843UVD2"/>
<proteinExistence type="predicted"/>
<dbReference type="Proteomes" id="UP000652761">
    <property type="component" value="Unassembled WGS sequence"/>
</dbReference>
<protein>
    <submittedName>
        <fullName evidence="1">Uncharacterized protein</fullName>
    </submittedName>
</protein>
<reference evidence="1" key="1">
    <citation type="submission" date="2017-07" db="EMBL/GenBank/DDBJ databases">
        <title>Taro Niue Genome Assembly and Annotation.</title>
        <authorList>
            <person name="Atibalentja N."/>
            <person name="Keating K."/>
            <person name="Fields C.J."/>
        </authorList>
    </citation>
    <scope>NUCLEOTIDE SEQUENCE</scope>
    <source>
        <strain evidence="1">Niue_2</strain>
        <tissue evidence="1">Leaf</tissue>
    </source>
</reference>
<comment type="caution">
    <text evidence="1">The sequence shown here is derived from an EMBL/GenBank/DDBJ whole genome shotgun (WGS) entry which is preliminary data.</text>
</comment>
<evidence type="ECO:0000313" key="2">
    <source>
        <dbReference type="Proteomes" id="UP000652761"/>
    </source>
</evidence>